<dbReference type="PANTHER" id="PTHR24006:SF644">
    <property type="entry name" value="UBIQUITIN CARBOXYL-TERMINAL HYDROLASE 7"/>
    <property type="match status" value="1"/>
</dbReference>
<dbReference type="InterPro" id="IPR018200">
    <property type="entry name" value="USP_CS"/>
</dbReference>
<dbReference type="InterPro" id="IPR001394">
    <property type="entry name" value="Peptidase_C19_UCH"/>
</dbReference>
<dbReference type="Pfam" id="PF00443">
    <property type="entry name" value="UCH"/>
    <property type="match status" value="1"/>
</dbReference>
<dbReference type="SUPFAM" id="SSF54001">
    <property type="entry name" value="Cysteine proteinases"/>
    <property type="match status" value="1"/>
</dbReference>
<comment type="caution">
    <text evidence="10">The sequence shown here is derived from an EMBL/GenBank/DDBJ whole genome shotgun (WGS) entry which is preliminary data.</text>
</comment>
<protein>
    <recommendedName>
        <fullName evidence="3">ubiquitinyl hydrolase 1</fullName>
        <ecNumber evidence="3">3.4.19.12</ecNumber>
    </recommendedName>
</protein>
<evidence type="ECO:0000256" key="5">
    <source>
        <dbReference type="ARBA" id="ARBA00022786"/>
    </source>
</evidence>
<organism evidence="10 11">
    <name type="scientific">Tritrichomonas musculus</name>
    <dbReference type="NCBI Taxonomy" id="1915356"/>
    <lineage>
        <taxon>Eukaryota</taxon>
        <taxon>Metamonada</taxon>
        <taxon>Parabasalia</taxon>
        <taxon>Tritrichomonadida</taxon>
        <taxon>Tritrichomonadidae</taxon>
        <taxon>Tritrichomonas</taxon>
    </lineage>
</organism>
<keyword evidence="4" id="KW-0645">Protease</keyword>
<dbReference type="Pfam" id="PF14533">
    <property type="entry name" value="USP7_C2"/>
    <property type="match status" value="1"/>
</dbReference>
<dbReference type="PANTHER" id="PTHR24006">
    <property type="entry name" value="UBIQUITIN CARBOXYL-TERMINAL HYDROLASE"/>
    <property type="match status" value="1"/>
</dbReference>
<dbReference type="EMBL" id="JAPFFF010000004">
    <property type="protein sequence ID" value="KAK8891193.1"/>
    <property type="molecule type" value="Genomic_DNA"/>
</dbReference>
<evidence type="ECO:0000256" key="8">
    <source>
        <dbReference type="SAM" id="MobiDB-lite"/>
    </source>
</evidence>
<reference evidence="10 11" key="1">
    <citation type="submission" date="2024-04" db="EMBL/GenBank/DDBJ databases">
        <title>Tritrichomonas musculus Genome.</title>
        <authorList>
            <person name="Alves-Ferreira E."/>
            <person name="Grigg M."/>
            <person name="Lorenzi H."/>
            <person name="Galac M."/>
        </authorList>
    </citation>
    <scope>NUCLEOTIDE SEQUENCE [LARGE SCALE GENOMIC DNA]</scope>
    <source>
        <strain evidence="10 11">EAF2021</strain>
    </source>
</reference>
<dbReference type="InterPro" id="IPR029346">
    <property type="entry name" value="USP_C"/>
</dbReference>
<evidence type="ECO:0000256" key="1">
    <source>
        <dbReference type="ARBA" id="ARBA00000707"/>
    </source>
</evidence>
<dbReference type="PROSITE" id="PS00973">
    <property type="entry name" value="USP_2"/>
    <property type="match status" value="1"/>
</dbReference>
<evidence type="ECO:0000313" key="11">
    <source>
        <dbReference type="Proteomes" id="UP001470230"/>
    </source>
</evidence>
<comment type="catalytic activity">
    <reaction evidence="1">
        <text>Thiol-dependent hydrolysis of ester, thioester, amide, peptide and isopeptide bonds formed by the C-terminal Gly of ubiquitin (a 76-residue protein attached to proteins as an intracellular targeting signal).</text>
        <dbReference type="EC" id="3.4.19.12"/>
    </reaction>
</comment>
<keyword evidence="6" id="KW-0378">Hydrolase</keyword>
<feature type="compositionally biased region" description="Acidic residues" evidence="8">
    <location>
        <begin position="11"/>
        <end position="20"/>
    </location>
</feature>
<dbReference type="CDD" id="cd02659">
    <property type="entry name" value="peptidase_C19C"/>
    <property type="match status" value="1"/>
</dbReference>
<keyword evidence="5" id="KW-0833">Ubl conjugation pathway</keyword>
<evidence type="ECO:0000259" key="9">
    <source>
        <dbReference type="PROSITE" id="PS50235"/>
    </source>
</evidence>
<dbReference type="PROSITE" id="PS50235">
    <property type="entry name" value="USP_3"/>
    <property type="match status" value="1"/>
</dbReference>
<name>A0ABR2KJN2_9EUKA</name>
<feature type="region of interest" description="Disordered" evidence="8">
    <location>
        <begin position="1"/>
        <end position="20"/>
    </location>
</feature>
<dbReference type="InterPro" id="IPR028889">
    <property type="entry name" value="USP"/>
</dbReference>
<sequence>MSDQETRNDENVESTDSDNEIDYVGLKNQGATCYMNSLLQALFHLPAFRRIVYKMPTTGKEDINKNIPLNLQRLFAMMQFSDLPCSTKALTNSFGWKEDDTFMQHDLQEFSRVLIDNLETKLKSDPELHDSISNLFKGETVQYIRCKNVPYESIRAQDFYDISLQVKDCANLQESFEKYIQKEQLVGENQYHSDEYGLQDADMGTEFTKFPSVLHLHLQRFQFNHETEQMQKINDKFEFPESIDLAPYLAPKADHSRSMIYDLYGVLVHLGNVHSGHYYAFLRTSTKPQWYKFDDNVVSKVNSKDAIEDNFGEKSSNTRSDMYRTNKMGYGNYPYYQYNNYGYNRNYYANFGKKYSAYMLIYIRRDDADRIMAPVKMIDIPTHLQQYAEKEKRIIKRRKEIKQDQKENIFYVILQDKVLENNTLMGIDIYYPPFLTQENLYIFDQHQLRPDAPILLNNEEKDPNNYRFDLLTDLRFKIGYRKTTADIYELVSEKFNIPNENIRIWYQENSQNRLKIVNNEKDEIINDRTVPSRLLFLQRKTKEDPVSMSNDERLIFVKYFFPTASLPIQFINSYVVNVSLKFSDFCKQVNEELGITLEKDDRMLIYRQYNDKGTGMPSEVEIITENLTMKDVPSGVFIFLQIDPTTDKYTDYISRKKTFDPITSDYDEHLRIKYENGDDEVKQKIDELKRKMKEKRDRVYSIRPTTFQLREPIPVQKFVINDESEEIEPSSPKDQIKILKESDLYPRIVTVYPYYIMEKYNKVNIDIYSYEHQDKHLFTVEIFIYSTILKLKYIIASGINENYNQKRNAMIFYIIKDNYFYTEFNTSNKQNTGTQNNNDDENEEKIKLTVFPNNDVSNSKVFDLFRDFDIRLMKRNYRIYFLLMDNVDEKQAMNFEQYTVQISLDGISVPIEQKILEKRLIQVEALFNSLISKIPQLQEIMNKEKEENQNSIDEIFRFYQIYDCKFYKQYKLNDLICDSFKPIRIDFIPIEQRKLKDDEILIQVAYIHPQTDYYNYSYSGDGYPFFIVIKKEETFGEIKKRILEKTDINKNDITGFSMRVKEYNRYVRTDIKDDTVISERYCPESRIYIIHKYKHNDNSSIKIYN</sequence>
<evidence type="ECO:0000256" key="7">
    <source>
        <dbReference type="ARBA" id="ARBA00022807"/>
    </source>
</evidence>
<keyword evidence="11" id="KW-1185">Reference proteome</keyword>
<evidence type="ECO:0000256" key="2">
    <source>
        <dbReference type="ARBA" id="ARBA00009085"/>
    </source>
</evidence>
<proteinExistence type="inferred from homology"/>
<dbReference type="EC" id="3.4.19.12" evidence="3"/>
<feature type="compositionally biased region" description="Basic and acidic residues" evidence="8">
    <location>
        <begin position="1"/>
        <end position="10"/>
    </location>
</feature>
<comment type="similarity">
    <text evidence="2">Belongs to the peptidase C19 family.</text>
</comment>
<accession>A0ABR2KJN2</accession>
<dbReference type="Proteomes" id="UP001470230">
    <property type="component" value="Unassembled WGS sequence"/>
</dbReference>
<dbReference type="InterPro" id="IPR050164">
    <property type="entry name" value="Peptidase_C19"/>
</dbReference>
<feature type="domain" description="USP" evidence="9">
    <location>
        <begin position="24"/>
        <end position="365"/>
    </location>
</feature>
<evidence type="ECO:0000256" key="6">
    <source>
        <dbReference type="ARBA" id="ARBA00022801"/>
    </source>
</evidence>
<keyword evidence="7" id="KW-0788">Thiol protease</keyword>
<dbReference type="Gene3D" id="3.90.70.10">
    <property type="entry name" value="Cysteine proteinases"/>
    <property type="match status" value="1"/>
</dbReference>
<gene>
    <name evidence="10" type="ORF">M9Y10_028399</name>
</gene>
<evidence type="ECO:0000256" key="4">
    <source>
        <dbReference type="ARBA" id="ARBA00022670"/>
    </source>
</evidence>
<dbReference type="InterPro" id="IPR038765">
    <property type="entry name" value="Papain-like_cys_pep_sf"/>
</dbReference>
<dbReference type="PROSITE" id="PS00972">
    <property type="entry name" value="USP_1"/>
    <property type="match status" value="1"/>
</dbReference>
<evidence type="ECO:0000313" key="10">
    <source>
        <dbReference type="EMBL" id="KAK8891193.1"/>
    </source>
</evidence>
<evidence type="ECO:0000256" key="3">
    <source>
        <dbReference type="ARBA" id="ARBA00012759"/>
    </source>
</evidence>